<evidence type="ECO:0000256" key="1">
    <source>
        <dbReference type="ARBA" id="ARBA00022737"/>
    </source>
</evidence>
<dbReference type="GO" id="GO:0016020">
    <property type="term" value="C:membrane"/>
    <property type="evidence" value="ECO:0007669"/>
    <property type="project" value="InterPro"/>
</dbReference>
<sequence length="400" mass="45884">MREIGTDMIDSGRGEGVSLSIWDFAGHDIYYSTHQVFLTWRAIYVIVFDLSRSLDSVVPPESRDKNYEMVKGGAKSELTCLEFINFWLYSIYAHAVAPSSVINKNTRSKTAQKSPPIFIVGTHRESVKGDAKEKREKIGSAFKKIRESIMERPFQCHVVPEYYAIDNSLEDKDDMLVALRRHIERVAMAEPYMGEEIPLRWLLFEEALAAHEINYMSLDQAKELTQSVGMELEHELLTMLTFYHDLGNVVYYGGIEDQTSLLRDMVILNPQWLIDVFKQVITILDPAKRDGIVSDALVTLEKDGILEDRLIQHMWQGFLEQKEALVQLMAKFDLICDAFVERPQQDGVDTEVSNETEKVVNKRYYVPSRLTSPCPQEEKAQIKSSTDFYLDFRGFLPGCP</sequence>
<proteinExistence type="predicted"/>
<dbReference type="Pfam" id="PF08477">
    <property type="entry name" value="Roc"/>
    <property type="match status" value="1"/>
</dbReference>
<dbReference type="InterPro" id="IPR032171">
    <property type="entry name" value="COR-A"/>
</dbReference>
<dbReference type="GeneID" id="105438637"/>
<protein>
    <recommendedName>
        <fullName evidence="2">COR domain-containing protein</fullName>
    </recommendedName>
</protein>
<name>A0A7M7PCH1_STRPU</name>
<evidence type="ECO:0000313" key="4">
    <source>
        <dbReference type="Proteomes" id="UP000007110"/>
    </source>
</evidence>
<reference evidence="4" key="1">
    <citation type="submission" date="2015-02" db="EMBL/GenBank/DDBJ databases">
        <title>Genome sequencing for Strongylocentrotus purpuratus.</title>
        <authorList>
            <person name="Murali S."/>
            <person name="Liu Y."/>
            <person name="Vee V."/>
            <person name="English A."/>
            <person name="Wang M."/>
            <person name="Skinner E."/>
            <person name="Han Y."/>
            <person name="Muzny D.M."/>
            <person name="Worley K.C."/>
            <person name="Gibbs R.A."/>
        </authorList>
    </citation>
    <scope>NUCLEOTIDE SEQUENCE</scope>
</reference>
<evidence type="ECO:0000313" key="3">
    <source>
        <dbReference type="EnsemblMetazoa" id="XP_030849148"/>
    </source>
</evidence>
<dbReference type="PANTHER" id="PTHR12582:SF47">
    <property type="entry name" value="NETRIN RECEPTOR UNC-5"/>
    <property type="match status" value="1"/>
</dbReference>
<dbReference type="GO" id="GO:0005042">
    <property type="term" value="F:netrin receptor activity"/>
    <property type="evidence" value="ECO:0007669"/>
    <property type="project" value="InterPro"/>
</dbReference>
<keyword evidence="1" id="KW-0677">Repeat</keyword>
<keyword evidence="4" id="KW-1185">Reference proteome</keyword>
<dbReference type="Pfam" id="PF16095">
    <property type="entry name" value="COR-A"/>
    <property type="match status" value="1"/>
</dbReference>
<evidence type="ECO:0000259" key="2">
    <source>
        <dbReference type="Pfam" id="PF16095"/>
    </source>
</evidence>
<dbReference type="Gene3D" id="3.40.50.300">
    <property type="entry name" value="P-loop containing nucleotide triphosphate hydrolases"/>
    <property type="match status" value="1"/>
</dbReference>
<dbReference type="Gene3D" id="1.10.10.10">
    <property type="entry name" value="Winged helix-like DNA-binding domain superfamily/Winged helix DNA-binding domain"/>
    <property type="match status" value="1"/>
</dbReference>
<dbReference type="Gene3D" id="3.30.70.1390">
    <property type="entry name" value="ROC domain from the Parkinson's disease-associated leucine-rich repeat kinase 2"/>
    <property type="match status" value="1"/>
</dbReference>
<organism evidence="3 4">
    <name type="scientific">Strongylocentrotus purpuratus</name>
    <name type="common">Purple sea urchin</name>
    <dbReference type="NCBI Taxonomy" id="7668"/>
    <lineage>
        <taxon>Eukaryota</taxon>
        <taxon>Metazoa</taxon>
        <taxon>Echinodermata</taxon>
        <taxon>Eleutherozoa</taxon>
        <taxon>Echinozoa</taxon>
        <taxon>Echinoidea</taxon>
        <taxon>Euechinoidea</taxon>
        <taxon>Echinacea</taxon>
        <taxon>Camarodonta</taxon>
        <taxon>Echinidea</taxon>
        <taxon>Strongylocentrotidae</taxon>
        <taxon>Strongylocentrotus</taxon>
    </lineage>
</organism>
<accession>A0A7M7PCH1</accession>
<dbReference type="InterPro" id="IPR027417">
    <property type="entry name" value="P-loop_NTPase"/>
</dbReference>
<dbReference type="Proteomes" id="UP000007110">
    <property type="component" value="Unassembled WGS sequence"/>
</dbReference>
<dbReference type="SUPFAM" id="SSF52540">
    <property type="entry name" value="P-loop containing nucleoside triphosphate hydrolases"/>
    <property type="match status" value="1"/>
</dbReference>
<dbReference type="EnsemblMetazoa" id="XM_030993288">
    <property type="protein sequence ID" value="XP_030849148"/>
    <property type="gene ID" value="LOC105438637"/>
</dbReference>
<reference evidence="3" key="2">
    <citation type="submission" date="2021-01" db="UniProtKB">
        <authorList>
            <consortium name="EnsemblMetazoa"/>
        </authorList>
    </citation>
    <scope>IDENTIFICATION</scope>
</reference>
<dbReference type="InterPro" id="IPR036388">
    <property type="entry name" value="WH-like_DNA-bd_sf"/>
</dbReference>
<dbReference type="RefSeq" id="XP_030849148.1">
    <property type="nucleotide sequence ID" value="XM_030993288.1"/>
</dbReference>
<dbReference type="InParanoid" id="A0A7M7PCH1"/>
<feature type="domain" description="COR" evidence="2">
    <location>
        <begin position="198"/>
        <end position="335"/>
    </location>
</feature>
<dbReference type="PANTHER" id="PTHR12582">
    <property type="entry name" value="NETRIN RECEPTOR UNC5"/>
    <property type="match status" value="1"/>
</dbReference>
<dbReference type="OrthoDB" id="5962960at2759"/>
<dbReference type="AlphaFoldDB" id="A0A7M7PCH1"/>
<dbReference type="InterPro" id="IPR037936">
    <property type="entry name" value="UNC5A-D"/>
</dbReference>
<dbReference type="KEGG" id="spu:105438637"/>